<dbReference type="Pfam" id="PF09912">
    <property type="entry name" value="DUF2141"/>
    <property type="match status" value="1"/>
</dbReference>
<dbReference type="InterPro" id="IPR018673">
    <property type="entry name" value="DUF2141"/>
</dbReference>
<feature type="signal peptide" evidence="1">
    <location>
        <begin position="1"/>
        <end position="42"/>
    </location>
</feature>
<protein>
    <submittedName>
        <fullName evidence="2">DUF2141 domain-containing protein</fullName>
    </submittedName>
</protein>
<accession>A0A928UZD6</accession>
<evidence type="ECO:0000256" key="1">
    <source>
        <dbReference type="SAM" id="SignalP"/>
    </source>
</evidence>
<name>A0A928UZD6_9GAMM</name>
<dbReference type="EMBL" id="PRDL01000001">
    <property type="protein sequence ID" value="MBE8715853.1"/>
    <property type="molecule type" value="Genomic_DNA"/>
</dbReference>
<dbReference type="AlphaFoldDB" id="A0A928UZD6"/>
<keyword evidence="3" id="KW-1185">Reference proteome</keyword>
<organism evidence="2 3">
    <name type="scientific">Cellvibrio polysaccharolyticus</name>
    <dbReference type="NCBI Taxonomy" id="2082724"/>
    <lineage>
        <taxon>Bacteria</taxon>
        <taxon>Pseudomonadati</taxon>
        <taxon>Pseudomonadota</taxon>
        <taxon>Gammaproteobacteria</taxon>
        <taxon>Cellvibrionales</taxon>
        <taxon>Cellvibrionaceae</taxon>
        <taxon>Cellvibrio</taxon>
    </lineage>
</organism>
<gene>
    <name evidence="2" type="ORF">C4F51_01455</name>
</gene>
<dbReference type="PROSITE" id="PS51257">
    <property type="entry name" value="PROKAR_LIPOPROTEIN"/>
    <property type="match status" value="1"/>
</dbReference>
<comment type="caution">
    <text evidence="2">The sequence shown here is derived from an EMBL/GenBank/DDBJ whole genome shotgun (WGS) entry which is preliminary data.</text>
</comment>
<dbReference type="Proteomes" id="UP000652567">
    <property type="component" value="Unassembled WGS sequence"/>
</dbReference>
<proteinExistence type="predicted"/>
<keyword evidence="1" id="KW-0732">Signal</keyword>
<reference evidence="2" key="1">
    <citation type="submission" date="2018-07" db="EMBL/GenBank/DDBJ databases">
        <title>Genome assembly of strain Ka43.</title>
        <authorList>
            <person name="Kukolya J."/>
            <person name="Nagy I."/>
            <person name="Horvath B."/>
            <person name="Toth A."/>
        </authorList>
    </citation>
    <scope>NUCLEOTIDE SEQUENCE</scope>
    <source>
        <strain evidence="2">KB43</strain>
    </source>
</reference>
<evidence type="ECO:0000313" key="2">
    <source>
        <dbReference type="EMBL" id="MBE8715853.1"/>
    </source>
</evidence>
<sequence length="169" mass="18590">MAFFRASQFITAVFGCKYLPRRRFVTLYTFIGLCLAGSTALAAPVEFTFEDNRVPGGQVYLAIYKADQAKGWDDAPTHQEKLTLGDSENWKTTLELAPGRYAARAFIDVDGNGELKTARSGRPQEPFAISLGDGRKKASIRFQQAVFEVSDSAASVTMPLLYPKGSLDH</sequence>
<evidence type="ECO:0000313" key="3">
    <source>
        <dbReference type="Proteomes" id="UP000652567"/>
    </source>
</evidence>
<feature type="chain" id="PRO_5037504808" evidence="1">
    <location>
        <begin position="43"/>
        <end position="169"/>
    </location>
</feature>